<name>A0ACC1A3D4_9ROSI</name>
<proteinExistence type="predicted"/>
<reference evidence="2" key="1">
    <citation type="journal article" date="2023" name="G3 (Bethesda)">
        <title>Genome assembly and association tests identify interacting loci associated with vigor, precocity, and sex in interspecific pistachio rootstocks.</title>
        <authorList>
            <person name="Palmer W."/>
            <person name="Jacygrad E."/>
            <person name="Sagayaradj S."/>
            <person name="Cavanaugh K."/>
            <person name="Han R."/>
            <person name="Bertier L."/>
            <person name="Beede B."/>
            <person name="Kafkas S."/>
            <person name="Golino D."/>
            <person name="Preece J."/>
            <person name="Michelmore R."/>
        </authorList>
    </citation>
    <scope>NUCLEOTIDE SEQUENCE [LARGE SCALE GENOMIC DNA]</scope>
</reference>
<dbReference type="EMBL" id="CM047908">
    <property type="protein sequence ID" value="KAJ0080681.1"/>
    <property type="molecule type" value="Genomic_DNA"/>
</dbReference>
<sequence length="237" mass="27076">MLQSLPNLPGDIQLLVANSCKSLQTLSDLPIPSHGYFNGNLSFINCFNLDWRTLTKILDYALSNMYEKASYTHKSPFSYMCFRGSEIPEWFNFQSTASFLELPEGSLNHNFMGFTFCTVLSFQDYKAGTLVVECELLLKCEDGLKKMGSGSFLAWNKEYAPSHVEFDHVFLGYDCQVNDKPEWDEFPEAIIKFSVTDEECVVKKCGVHLLFSQEESMNESSLCLLSDEDEYEEDEPQ</sequence>
<evidence type="ECO:0000313" key="2">
    <source>
        <dbReference type="Proteomes" id="UP001164250"/>
    </source>
</evidence>
<dbReference type="Proteomes" id="UP001164250">
    <property type="component" value="Chromosome 12"/>
</dbReference>
<keyword evidence="2" id="KW-1185">Reference proteome</keyword>
<accession>A0ACC1A3D4</accession>
<protein>
    <submittedName>
        <fullName evidence="1">Uncharacterized protein</fullName>
    </submittedName>
</protein>
<gene>
    <name evidence="1" type="ORF">Patl1_11757</name>
</gene>
<comment type="caution">
    <text evidence="1">The sequence shown here is derived from an EMBL/GenBank/DDBJ whole genome shotgun (WGS) entry which is preliminary data.</text>
</comment>
<organism evidence="1 2">
    <name type="scientific">Pistacia atlantica</name>
    <dbReference type="NCBI Taxonomy" id="434234"/>
    <lineage>
        <taxon>Eukaryota</taxon>
        <taxon>Viridiplantae</taxon>
        <taxon>Streptophyta</taxon>
        <taxon>Embryophyta</taxon>
        <taxon>Tracheophyta</taxon>
        <taxon>Spermatophyta</taxon>
        <taxon>Magnoliopsida</taxon>
        <taxon>eudicotyledons</taxon>
        <taxon>Gunneridae</taxon>
        <taxon>Pentapetalae</taxon>
        <taxon>rosids</taxon>
        <taxon>malvids</taxon>
        <taxon>Sapindales</taxon>
        <taxon>Anacardiaceae</taxon>
        <taxon>Pistacia</taxon>
    </lineage>
</organism>
<evidence type="ECO:0000313" key="1">
    <source>
        <dbReference type="EMBL" id="KAJ0080681.1"/>
    </source>
</evidence>